<feature type="chain" id="PRO_5033065007" evidence="2">
    <location>
        <begin position="21"/>
        <end position="117"/>
    </location>
</feature>
<protein>
    <submittedName>
        <fullName evidence="3">Coleoptericin</fullName>
    </submittedName>
</protein>
<name>A0A8A4XEU8_9COLE</name>
<dbReference type="AlphaFoldDB" id="A0A8A4XEU8"/>
<feature type="signal peptide" evidence="2">
    <location>
        <begin position="1"/>
        <end position="20"/>
    </location>
</feature>
<reference evidence="3" key="1">
    <citation type="submission" date="2021-03" db="EMBL/GenBank/DDBJ databases">
        <authorList>
            <person name="Yan Y."/>
            <person name="Yang W.-J."/>
            <person name="Xu K.-K."/>
            <person name="Yang H."/>
        </authorList>
    </citation>
    <scope>NUCLEOTIDE SEQUENCE</scope>
</reference>
<dbReference type="GO" id="GO:0005576">
    <property type="term" value="C:extracellular region"/>
    <property type="evidence" value="ECO:0007669"/>
    <property type="project" value="InterPro"/>
</dbReference>
<dbReference type="EMBL" id="MW751545">
    <property type="protein sequence ID" value="QTE04364.1"/>
    <property type="molecule type" value="mRNA"/>
</dbReference>
<dbReference type="InterPro" id="IPR009382">
    <property type="entry name" value="Coleoptericin"/>
</dbReference>
<dbReference type="Pfam" id="PF06286">
    <property type="entry name" value="Coleoptericin"/>
    <property type="match status" value="1"/>
</dbReference>
<evidence type="ECO:0000256" key="1">
    <source>
        <dbReference type="SAM" id="MobiDB-lite"/>
    </source>
</evidence>
<keyword evidence="2" id="KW-0732">Signal</keyword>
<sequence length="117" mass="12990">MTNSAIILFALFAVAFTANAFNVPDAAPDSDDVVFRQKRSWAPGGPDYSQIARDQAAREAERNRNHGVNVDRDDRGNTRVSGHTRHQGDGYEVNAEASRVIRGPDRGKPNWRVGVQW</sequence>
<evidence type="ECO:0000256" key="2">
    <source>
        <dbReference type="SAM" id="SignalP"/>
    </source>
</evidence>
<feature type="compositionally biased region" description="Basic and acidic residues" evidence="1">
    <location>
        <begin position="55"/>
        <end position="77"/>
    </location>
</feature>
<feature type="region of interest" description="Disordered" evidence="1">
    <location>
        <begin position="42"/>
        <end position="117"/>
    </location>
</feature>
<accession>A0A8A4XEU8</accession>
<proteinExistence type="evidence at transcript level"/>
<organism evidence="3">
    <name type="scientific">Lasioderma serricorne</name>
    <name type="common">cigarette beetle</name>
    <dbReference type="NCBI Taxonomy" id="295660"/>
    <lineage>
        <taxon>Eukaryota</taxon>
        <taxon>Metazoa</taxon>
        <taxon>Ecdysozoa</taxon>
        <taxon>Arthropoda</taxon>
        <taxon>Hexapoda</taxon>
        <taxon>Insecta</taxon>
        <taxon>Pterygota</taxon>
        <taxon>Neoptera</taxon>
        <taxon>Endopterygota</taxon>
        <taxon>Coleoptera</taxon>
        <taxon>Polyphaga</taxon>
        <taxon>Bostrichiformia</taxon>
        <taxon>Ptinidae</taxon>
        <taxon>Xyletininae</taxon>
        <taxon>Lasioderma</taxon>
    </lineage>
</organism>
<dbReference type="GO" id="GO:0042742">
    <property type="term" value="P:defense response to bacterium"/>
    <property type="evidence" value="ECO:0007669"/>
    <property type="project" value="InterPro"/>
</dbReference>
<evidence type="ECO:0000313" key="3">
    <source>
        <dbReference type="EMBL" id="QTE04364.1"/>
    </source>
</evidence>